<sequence>MNTKETGYIIQDYSQPVKRYCQTLELKEDAALIAQYVTAHDRKHSWSDIREGIRSVGILEMEIYIHDNHLFMIVETPLNFNWQEAMAQLAKLPRQEEWEAFVSQFQKCAANAASGEKWQLMNRMFYLYEDDEKDTALRRV</sequence>
<dbReference type="PANTHER" id="PTHR43239:SF1">
    <property type="entry name" value="UPF0734 PROTEIN DDB_G0273871_DDB_G0273177"/>
    <property type="match status" value="1"/>
</dbReference>
<dbReference type="Pfam" id="PF05336">
    <property type="entry name" value="rhaM"/>
    <property type="match status" value="1"/>
</dbReference>
<reference evidence="1 2" key="1">
    <citation type="submission" date="2020-05" db="EMBL/GenBank/DDBJ databases">
        <title>Distinct polysaccharide utilization as determinants for interspecies competition between intestinal Prevotella spp.</title>
        <authorList>
            <person name="Galvez E.J.C."/>
            <person name="Iljazovic A."/>
            <person name="Strowig T."/>
        </authorList>
    </citation>
    <scope>NUCLEOTIDE SEQUENCE [LARGE SCALE GENOMIC DNA]</scope>
    <source>
        <strain evidence="1 2">PMUR</strain>
    </source>
</reference>
<keyword evidence="2" id="KW-1185">Reference proteome</keyword>
<dbReference type="InterPro" id="IPR008000">
    <property type="entry name" value="Rham/fucose_mutarotase"/>
</dbReference>
<evidence type="ECO:0000313" key="2">
    <source>
        <dbReference type="Proteomes" id="UP000714420"/>
    </source>
</evidence>
<accession>A0ABX2ARP0</accession>
<proteinExistence type="predicted"/>
<organism evidence="1 2">
    <name type="scientific">Xylanibacter muris</name>
    <dbReference type="NCBI Taxonomy" id="2736290"/>
    <lineage>
        <taxon>Bacteria</taxon>
        <taxon>Pseudomonadati</taxon>
        <taxon>Bacteroidota</taxon>
        <taxon>Bacteroidia</taxon>
        <taxon>Bacteroidales</taxon>
        <taxon>Prevotellaceae</taxon>
        <taxon>Xylanibacter</taxon>
    </lineage>
</organism>
<protein>
    <submittedName>
        <fullName evidence="1">L-rhamnose mutarotase</fullName>
    </submittedName>
</protein>
<evidence type="ECO:0000313" key="1">
    <source>
        <dbReference type="EMBL" id="NPD92907.1"/>
    </source>
</evidence>
<dbReference type="Proteomes" id="UP000714420">
    <property type="component" value="Unassembled WGS sequence"/>
</dbReference>
<dbReference type="RefSeq" id="WP_172276561.1">
    <property type="nucleotide sequence ID" value="NZ_CASGMU010000012.1"/>
</dbReference>
<dbReference type="InterPro" id="IPR011008">
    <property type="entry name" value="Dimeric_a/b-barrel"/>
</dbReference>
<dbReference type="Gene3D" id="3.30.70.100">
    <property type="match status" value="1"/>
</dbReference>
<dbReference type="InterPro" id="IPR052996">
    <property type="entry name" value="Carb_Metab_Mutarotase"/>
</dbReference>
<name>A0ABX2ARP0_9BACT</name>
<gene>
    <name evidence="1" type="ORF">HPS56_11265</name>
</gene>
<dbReference type="PANTHER" id="PTHR43239">
    <property type="entry name" value="UPF0734 PROTEIN DDB_G0273871/DDB_G0273177"/>
    <property type="match status" value="1"/>
</dbReference>
<dbReference type="SUPFAM" id="SSF54909">
    <property type="entry name" value="Dimeric alpha+beta barrel"/>
    <property type="match status" value="1"/>
</dbReference>
<comment type="caution">
    <text evidence="1">The sequence shown here is derived from an EMBL/GenBank/DDBJ whole genome shotgun (WGS) entry which is preliminary data.</text>
</comment>
<dbReference type="EMBL" id="JABKKF010000012">
    <property type="protein sequence ID" value="NPD92907.1"/>
    <property type="molecule type" value="Genomic_DNA"/>
</dbReference>